<sequence length="105" mass="10859">MLVLDVKLSAIAAVILIASIGLSICFTAILLCNTANVNSINIDAATAAAQQAFKSIIVQPEVTVETHHNGNQQNTKVTATANIKLEFTTGGSGSGSDSDVKKENC</sequence>
<comment type="caution">
    <text evidence="2">The sequence shown here is derived from an EMBL/GenBank/DDBJ whole genome shotgun (WGS) entry which is preliminary data.</text>
</comment>
<name>A0A9J6B9P5_POLVA</name>
<keyword evidence="3" id="KW-1185">Reference proteome</keyword>
<protein>
    <submittedName>
        <fullName evidence="2">Uncharacterized protein</fullName>
    </submittedName>
</protein>
<dbReference type="EMBL" id="JADBJN010000004">
    <property type="protein sequence ID" value="KAG5666413.1"/>
    <property type="molecule type" value="Genomic_DNA"/>
</dbReference>
<dbReference type="Proteomes" id="UP001107558">
    <property type="component" value="Chromosome 4"/>
</dbReference>
<evidence type="ECO:0000313" key="3">
    <source>
        <dbReference type="Proteomes" id="UP001107558"/>
    </source>
</evidence>
<gene>
    <name evidence="2" type="ORF">PVAND_014442</name>
</gene>
<proteinExistence type="predicted"/>
<feature type="transmembrane region" description="Helical" evidence="1">
    <location>
        <begin position="6"/>
        <end position="32"/>
    </location>
</feature>
<reference evidence="2" key="1">
    <citation type="submission" date="2021-03" db="EMBL/GenBank/DDBJ databases">
        <title>Chromosome level genome of the anhydrobiotic midge Polypedilum vanderplanki.</title>
        <authorList>
            <person name="Yoshida Y."/>
            <person name="Kikawada T."/>
            <person name="Gusev O."/>
        </authorList>
    </citation>
    <scope>NUCLEOTIDE SEQUENCE</scope>
    <source>
        <strain evidence="2">NIAS01</strain>
        <tissue evidence="2">Whole body or cell culture</tissue>
    </source>
</reference>
<organism evidence="2 3">
    <name type="scientific">Polypedilum vanderplanki</name>
    <name type="common">Sleeping chironomid midge</name>
    <dbReference type="NCBI Taxonomy" id="319348"/>
    <lineage>
        <taxon>Eukaryota</taxon>
        <taxon>Metazoa</taxon>
        <taxon>Ecdysozoa</taxon>
        <taxon>Arthropoda</taxon>
        <taxon>Hexapoda</taxon>
        <taxon>Insecta</taxon>
        <taxon>Pterygota</taxon>
        <taxon>Neoptera</taxon>
        <taxon>Endopterygota</taxon>
        <taxon>Diptera</taxon>
        <taxon>Nematocera</taxon>
        <taxon>Chironomoidea</taxon>
        <taxon>Chironomidae</taxon>
        <taxon>Chironominae</taxon>
        <taxon>Polypedilum</taxon>
        <taxon>Polypedilum</taxon>
    </lineage>
</organism>
<evidence type="ECO:0000256" key="1">
    <source>
        <dbReference type="SAM" id="Phobius"/>
    </source>
</evidence>
<keyword evidence="1" id="KW-0812">Transmembrane</keyword>
<accession>A0A9J6B9P5</accession>
<evidence type="ECO:0000313" key="2">
    <source>
        <dbReference type="EMBL" id="KAG5666413.1"/>
    </source>
</evidence>
<keyword evidence="1" id="KW-1133">Transmembrane helix</keyword>
<dbReference type="AlphaFoldDB" id="A0A9J6B9P5"/>
<keyword evidence="1" id="KW-0472">Membrane</keyword>